<gene>
    <name evidence="2" type="ORF">DLM78_14990</name>
</gene>
<evidence type="ECO:0000256" key="1">
    <source>
        <dbReference type="SAM" id="MobiDB-lite"/>
    </source>
</evidence>
<feature type="region of interest" description="Disordered" evidence="1">
    <location>
        <begin position="23"/>
        <end position="47"/>
    </location>
</feature>
<protein>
    <submittedName>
        <fullName evidence="2">Uncharacterized protein</fullName>
    </submittedName>
</protein>
<evidence type="ECO:0000313" key="2">
    <source>
        <dbReference type="EMBL" id="RHX85399.1"/>
    </source>
</evidence>
<dbReference type="AlphaFoldDB" id="A0A8B6RY97"/>
<accession>A0A8B6RY97</accession>
<name>A0A8B6RY97_9LEPT</name>
<evidence type="ECO:0000313" key="3">
    <source>
        <dbReference type="Proteomes" id="UP000266669"/>
    </source>
</evidence>
<dbReference type="Proteomes" id="UP000266669">
    <property type="component" value="Unassembled WGS sequence"/>
</dbReference>
<reference evidence="3" key="1">
    <citation type="submission" date="2018-05" db="EMBL/GenBank/DDBJ databases">
        <title>Leptospira yasudae sp. nov. and Leptospira stimsonii sp. nov., two pathogenic species of the genus Leptospira isolated from environmental sources.</title>
        <authorList>
            <person name="Casanovas-Massana A."/>
            <person name="Hamond C."/>
            <person name="Santos L.A."/>
            <person name="Hacker K.P."/>
            <person name="Balassiano I."/>
            <person name="Medeiros M.A."/>
            <person name="Reis M.G."/>
            <person name="Ko A.I."/>
            <person name="Wunder E.A."/>
        </authorList>
    </citation>
    <scope>NUCLEOTIDE SEQUENCE [LARGE SCALE GENOMIC DNA]</scope>
    <source>
        <strain evidence="3">AMB6-RJ</strain>
    </source>
</reference>
<organism evidence="2 3">
    <name type="scientific">Leptospira stimsonii</name>
    <dbReference type="NCBI Taxonomy" id="2202203"/>
    <lineage>
        <taxon>Bacteria</taxon>
        <taxon>Pseudomonadati</taxon>
        <taxon>Spirochaetota</taxon>
        <taxon>Spirochaetia</taxon>
        <taxon>Leptospirales</taxon>
        <taxon>Leptospiraceae</taxon>
        <taxon>Leptospira</taxon>
    </lineage>
</organism>
<comment type="caution">
    <text evidence="2">The sequence shown here is derived from an EMBL/GenBank/DDBJ whole genome shotgun (WGS) entry which is preliminary data.</text>
</comment>
<dbReference type="EMBL" id="QHCS01000003">
    <property type="protein sequence ID" value="RHX85399.1"/>
    <property type="molecule type" value="Genomic_DNA"/>
</dbReference>
<proteinExistence type="predicted"/>
<sequence>MDSEECGNSILRTELTESKKWTSKNSKKTFGSKENSFYRNQRKPLKSSSNNLCFRRIDSQEEFIGTPTAIL</sequence>